<dbReference type="EMBL" id="JAEPRD010000119">
    <property type="protein sequence ID" value="KAG2197966.1"/>
    <property type="molecule type" value="Genomic_DNA"/>
</dbReference>
<protein>
    <submittedName>
        <fullName evidence="1">Uncharacterized protein</fullName>
    </submittedName>
</protein>
<accession>A0A8H7QSN1</accession>
<dbReference type="Pfam" id="PF08284">
    <property type="entry name" value="RVP_2"/>
    <property type="match status" value="1"/>
</dbReference>
<keyword evidence="2" id="KW-1185">Reference proteome</keyword>
<sequence length="227" mass="25318">MEVVPFKNYAAVITRVVPDQINHVSSIKRSPAEIEAVYKETIKKSRKSIESCITHDTDYVVESEEQSLIVIPIILDSQGTLVETTALIDSGSSGSFISSSLVKQHQLHSVKTNGTTYRLADSSEHVTFGASTLLLNIRDIDHGEVLTLRHLQTCAYPVILGQNWLQRHNPAMSWRDGIIAFTCLCRCCKENKEKNPVHAPIIEKQQPQLSAFVPPILIPFLAMILIM</sequence>
<dbReference type="InterPro" id="IPR021109">
    <property type="entry name" value="Peptidase_aspartic_dom_sf"/>
</dbReference>
<evidence type="ECO:0000313" key="2">
    <source>
        <dbReference type="Proteomes" id="UP000603453"/>
    </source>
</evidence>
<dbReference type="OrthoDB" id="2729552at2759"/>
<evidence type="ECO:0000313" key="1">
    <source>
        <dbReference type="EMBL" id="KAG2197966.1"/>
    </source>
</evidence>
<dbReference type="Proteomes" id="UP000603453">
    <property type="component" value="Unassembled WGS sequence"/>
</dbReference>
<dbReference type="SUPFAM" id="SSF50630">
    <property type="entry name" value="Acid proteases"/>
    <property type="match status" value="1"/>
</dbReference>
<dbReference type="AlphaFoldDB" id="A0A8H7QSN1"/>
<gene>
    <name evidence="1" type="ORF">INT47_002993</name>
</gene>
<reference evidence="1" key="1">
    <citation type="submission" date="2020-12" db="EMBL/GenBank/DDBJ databases">
        <title>Metabolic potential, ecology and presence of endohyphal bacteria is reflected in genomic diversity of Mucoromycotina.</title>
        <authorList>
            <person name="Muszewska A."/>
            <person name="Okrasinska A."/>
            <person name="Steczkiewicz K."/>
            <person name="Drgas O."/>
            <person name="Orlowska M."/>
            <person name="Perlinska-Lenart U."/>
            <person name="Aleksandrzak-Piekarczyk T."/>
            <person name="Szatraj K."/>
            <person name="Zielenkiewicz U."/>
            <person name="Pilsyk S."/>
            <person name="Malc E."/>
            <person name="Mieczkowski P."/>
            <person name="Kruszewska J.S."/>
            <person name="Biernat P."/>
            <person name="Pawlowska J."/>
        </authorList>
    </citation>
    <scope>NUCLEOTIDE SEQUENCE</scope>
    <source>
        <strain evidence="1">WA0000017839</strain>
    </source>
</reference>
<organism evidence="1 2">
    <name type="scientific">Mucor saturninus</name>
    <dbReference type="NCBI Taxonomy" id="64648"/>
    <lineage>
        <taxon>Eukaryota</taxon>
        <taxon>Fungi</taxon>
        <taxon>Fungi incertae sedis</taxon>
        <taxon>Mucoromycota</taxon>
        <taxon>Mucoromycotina</taxon>
        <taxon>Mucoromycetes</taxon>
        <taxon>Mucorales</taxon>
        <taxon>Mucorineae</taxon>
        <taxon>Mucoraceae</taxon>
        <taxon>Mucor</taxon>
    </lineage>
</organism>
<proteinExistence type="predicted"/>
<name>A0A8H7QSN1_9FUNG</name>
<dbReference type="Gene3D" id="2.40.70.10">
    <property type="entry name" value="Acid Proteases"/>
    <property type="match status" value="1"/>
</dbReference>
<comment type="caution">
    <text evidence="1">The sequence shown here is derived from an EMBL/GenBank/DDBJ whole genome shotgun (WGS) entry which is preliminary data.</text>
</comment>